<sequence>MAEAIRDVNKLRVFAFDEGSNAPKDFIRAWRKALLRRFFRTRNLIRNGMWPTSIWNLMVCVALFSILLAGDWNWAKPVTSQLWTIGRVCCLHEGVPFPLSVLIMSTIGGILFFIVLMYKRRLLLRVLLSYNGWLYEMPRSHSMRTYLWGSCVKLLSGYHPTLYSCQKSLPYLPLPGLNDAVDKFLASLRALYGKDSDEYLEFETEAKKFKNGVGVKLQRALVLKSWWAQNWITDWWEKYVYHMCRAPLAINSNYYIGDLSHWQPTHRQVSRAASVTHEVLCFKRLIEREQLPPLFIRNTIPLCMSQYERMFGTTRIPGEEVDELVQANNSKHVVVQRLGLYYLVEVLDVDGQPLTSQSWETQIQWIFDDADSHQGEYSEGARSLAAFTAQDRTEWARVRQQHFQSGVNKDSLDILESALFHVVLDTKRCQTWSERGKYMLHGNGSSIWFDKSFNILVFSDGRCGINAEHSWADAPVMGHVNEYHLTNEVLLNLYDADGFCRANPDVKQAAVRQPIRLVWDMSGDLEVKVQRALTISEQNNDDLDFCMQEFSAYGKGFIKKCKVSPDAYIQLALQLAYYRDAGRFVLTYEASMTRLFLHGRTETVRSLTQESCNFVQSMFDENATNEERIQLLRLATEKHQSLYRDAMTGKGVDRHLFGLYVVSKGLGLECDFLKKALAIPWILSTSQQPQQQIATSPSCDDPQYKNQICPGGGFGPVSNEGYGVSYMIPGNQLIFFHVTAKKSCGVTDARRFTRLIFQSLWDIRKLFEPDLHSDNMDAVINGTIDVDPAPKQMTNGIA</sequence>
<keyword evidence="7" id="KW-0443">Lipid metabolism</keyword>
<name>A0AAD9PDB6_RIDPI</name>
<dbReference type="GO" id="GO:0009437">
    <property type="term" value="P:carnitine metabolic process"/>
    <property type="evidence" value="ECO:0007669"/>
    <property type="project" value="TreeGrafter"/>
</dbReference>
<feature type="transmembrane region" description="Helical" evidence="11">
    <location>
        <begin position="54"/>
        <end position="75"/>
    </location>
</feature>
<evidence type="ECO:0000256" key="4">
    <source>
        <dbReference type="ARBA" id="ARBA00022692"/>
    </source>
</evidence>
<comment type="caution">
    <text evidence="13">The sequence shown here is derived from an EMBL/GenBank/DDBJ whole genome shotgun (WGS) entry which is preliminary data.</text>
</comment>
<evidence type="ECO:0000256" key="1">
    <source>
        <dbReference type="ARBA" id="ARBA00004141"/>
    </source>
</evidence>
<evidence type="ECO:0000313" key="14">
    <source>
        <dbReference type="Proteomes" id="UP001209878"/>
    </source>
</evidence>
<dbReference type="InterPro" id="IPR000542">
    <property type="entry name" value="Carn_acyl_trans"/>
</dbReference>
<gene>
    <name evidence="13" type="ORF">NP493_23g02027</name>
</gene>
<keyword evidence="3" id="KW-0808">Transferase</keyword>
<evidence type="ECO:0000256" key="5">
    <source>
        <dbReference type="ARBA" id="ARBA00022832"/>
    </source>
</evidence>
<dbReference type="Proteomes" id="UP001209878">
    <property type="component" value="Unassembled WGS sequence"/>
</dbReference>
<dbReference type="SUPFAM" id="SSF52777">
    <property type="entry name" value="CoA-dependent acyltransferases"/>
    <property type="match status" value="2"/>
</dbReference>
<feature type="transmembrane region" description="Helical" evidence="11">
    <location>
        <begin position="95"/>
        <end position="118"/>
    </location>
</feature>
<dbReference type="Gene3D" id="3.30.559.70">
    <property type="entry name" value="Choline/Carnitine o-acyltransferase, domain 2"/>
    <property type="match status" value="1"/>
</dbReference>
<keyword evidence="9" id="KW-0012">Acyltransferase</keyword>
<comment type="subcellular location">
    <subcellularLocation>
        <location evidence="1">Membrane</location>
        <topology evidence="1">Multi-pass membrane protein</topology>
    </subcellularLocation>
</comment>
<dbReference type="Gene3D" id="3.30.559.10">
    <property type="entry name" value="Chloramphenicol acetyltransferase-like domain"/>
    <property type="match status" value="1"/>
</dbReference>
<dbReference type="FunFam" id="3.30.559.10:FF:000002">
    <property type="entry name" value="carnitine O-palmitoyltransferase 1, liver isoform"/>
    <property type="match status" value="1"/>
</dbReference>
<comment type="similarity">
    <text evidence="2">Belongs to the carnitine/choline acetyltransferase family.</text>
</comment>
<feature type="domain" description="Choline/carnitine acyltransferase" evidence="12">
    <location>
        <begin position="172"/>
        <end position="756"/>
    </location>
</feature>
<evidence type="ECO:0000313" key="13">
    <source>
        <dbReference type="EMBL" id="KAK2192751.1"/>
    </source>
</evidence>
<dbReference type="InterPro" id="IPR042231">
    <property type="entry name" value="Cho/carn_acyl_trans_2"/>
</dbReference>
<dbReference type="InterPro" id="IPR023213">
    <property type="entry name" value="CAT-like_dom_sf"/>
</dbReference>
<proteinExistence type="inferred from homology"/>
<keyword evidence="8 11" id="KW-0472">Membrane</keyword>
<dbReference type="InterPro" id="IPR039551">
    <property type="entry name" value="Cho/carn_acyl_trans"/>
</dbReference>
<evidence type="ECO:0000256" key="3">
    <source>
        <dbReference type="ARBA" id="ARBA00022679"/>
    </source>
</evidence>
<feature type="active site" description="Proton acceptor" evidence="10">
    <location>
        <position position="469"/>
    </location>
</feature>
<evidence type="ECO:0000256" key="6">
    <source>
        <dbReference type="ARBA" id="ARBA00022989"/>
    </source>
</evidence>
<reference evidence="13" key="1">
    <citation type="journal article" date="2023" name="Mol. Biol. Evol.">
        <title>Third-Generation Sequencing Reveals the Adaptive Role of the Epigenome in Three Deep-Sea Polychaetes.</title>
        <authorList>
            <person name="Perez M."/>
            <person name="Aroh O."/>
            <person name="Sun Y."/>
            <person name="Lan Y."/>
            <person name="Juniper S.K."/>
            <person name="Young C.R."/>
            <person name="Angers B."/>
            <person name="Qian P.Y."/>
        </authorList>
    </citation>
    <scope>NUCLEOTIDE SEQUENCE</scope>
    <source>
        <strain evidence="13">R07B-5</strain>
    </source>
</reference>
<dbReference type="EMBL" id="JAODUO010000023">
    <property type="protein sequence ID" value="KAK2192751.1"/>
    <property type="molecule type" value="Genomic_DNA"/>
</dbReference>
<accession>A0AAD9PDB6</accession>
<dbReference type="AlphaFoldDB" id="A0AAD9PDB6"/>
<dbReference type="GO" id="GO:0005739">
    <property type="term" value="C:mitochondrion"/>
    <property type="evidence" value="ECO:0007669"/>
    <property type="project" value="TreeGrafter"/>
</dbReference>
<keyword evidence="14" id="KW-1185">Reference proteome</keyword>
<evidence type="ECO:0000256" key="10">
    <source>
        <dbReference type="PIRSR" id="PIRSR600542-1"/>
    </source>
</evidence>
<organism evidence="13 14">
    <name type="scientific">Ridgeia piscesae</name>
    <name type="common">Tubeworm</name>
    <dbReference type="NCBI Taxonomy" id="27915"/>
    <lineage>
        <taxon>Eukaryota</taxon>
        <taxon>Metazoa</taxon>
        <taxon>Spiralia</taxon>
        <taxon>Lophotrochozoa</taxon>
        <taxon>Annelida</taxon>
        <taxon>Polychaeta</taxon>
        <taxon>Sedentaria</taxon>
        <taxon>Canalipalpata</taxon>
        <taxon>Sabellida</taxon>
        <taxon>Siboglinidae</taxon>
        <taxon>Ridgeia</taxon>
    </lineage>
</organism>
<dbReference type="GO" id="GO:0004095">
    <property type="term" value="F:carnitine O-palmitoyltransferase activity"/>
    <property type="evidence" value="ECO:0007669"/>
    <property type="project" value="TreeGrafter"/>
</dbReference>
<keyword evidence="6 11" id="KW-1133">Transmembrane helix</keyword>
<keyword evidence="4 11" id="KW-0812">Transmembrane</keyword>
<dbReference type="PANTHER" id="PTHR22589:SF112">
    <property type="entry name" value="CHOLINE_CARNITINE ACYLTRANSFERASE DOMAIN-CONTAINING PROTEIN"/>
    <property type="match status" value="1"/>
</dbReference>
<dbReference type="PANTHER" id="PTHR22589">
    <property type="entry name" value="CARNITINE O-ACYLTRANSFERASE"/>
    <property type="match status" value="1"/>
</dbReference>
<evidence type="ECO:0000259" key="12">
    <source>
        <dbReference type="Pfam" id="PF00755"/>
    </source>
</evidence>
<dbReference type="GO" id="GO:0006631">
    <property type="term" value="P:fatty acid metabolic process"/>
    <property type="evidence" value="ECO:0007669"/>
    <property type="project" value="UniProtKB-KW"/>
</dbReference>
<evidence type="ECO:0000256" key="2">
    <source>
        <dbReference type="ARBA" id="ARBA00005232"/>
    </source>
</evidence>
<protein>
    <recommendedName>
        <fullName evidence="12">Choline/carnitine acyltransferase domain-containing protein</fullName>
    </recommendedName>
</protein>
<evidence type="ECO:0000256" key="8">
    <source>
        <dbReference type="ARBA" id="ARBA00023136"/>
    </source>
</evidence>
<dbReference type="GO" id="GO:0016020">
    <property type="term" value="C:membrane"/>
    <property type="evidence" value="ECO:0007669"/>
    <property type="project" value="UniProtKB-SubCell"/>
</dbReference>
<keyword evidence="5" id="KW-0276">Fatty acid metabolism</keyword>
<evidence type="ECO:0000256" key="7">
    <source>
        <dbReference type="ARBA" id="ARBA00023098"/>
    </source>
</evidence>
<dbReference type="Pfam" id="PF00755">
    <property type="entry name" value="Carn_acyltransf"/>
    <property type="match status" value="1"/>
</dbReference>
<evidence type="ECO:0000256" key="11">
    <source>
        <dbReference type="SAM" id="Phobius"/>
    </source>
</evidence>
<evidence type="ECO:0000256" key="9">
    <source>
        <dbReference type="ARBA" id="ARBA00023315"/>
    </source>
</evidence>